<name>A0A9W6ZZR4_9STRA</name>
<feature type="transmembrane region" description="Helical" evidence="1">
    <location>
        <begin position="429"/>
        <end position="462"/>
    </location>
</feature>
<dbReference type="AlphaFoldDB" id="A0A9W6ZZR4"/>
<feature type="transmembrane region" description="Helical" evidence="1">
    <location>
        <begin position="512"/>
        <end position="532"/>
    </location>
</feature>
<feature type="transmembrane region" description="Helical" evidence="1">
    <location>
        <begin position="124"/>
        <end position="146"/>
    </location>
</feature>
<dbReference type="Proteomes" id="UP001165122">
    <property type="component" value="Unassembled WGS sequence"/>
</dbReference>
<evidence type="ECO:0000313" key="3">
    <source>
        <dbReference type="Proteomes" id="UP001165122"/>
    </source>
</evidence>
<sequence length="577" mass="63462">MSNPNSPETPGRTVLRFFSEPKKPMKVAAGEVPRFSYELNTSQLPKQLFTALCIQSIFFAGSLSWFSDGLPTLIGESSAASPVLAGHLPKSFLAAGSHTSSFTVGCFVAVFFRACLPKNFRITTSAVVSTFSVLTVMYFLVCFLWFSAIVPRIFGGLATVFPNSPSNHAYHDVRNYDVVSTNDIDHSLVASGSHTLSWLLGMIVLAFNKEIISKRALQRLVAFTTFFAVITTGTRMQPTFICFTISACSVLLMMLRKCSAVTKLNSLMAVCVTVAVASSLTKISAQYDIEGKFNQAISWYVQNAMEPNLPFCEQPFAASPWMAQGASAMAHLPFFQSIILALAYFSPTVIPTLDENNVNHGGKRDAVALKRLLWTQWALQFYTSVGGHMLPNPRMIANQEFSISLAFAFLFQLVKFTTDERYNLLDWKIAATITGFLVALFLTIGLMPVIFLGFFGAVIIGTMFEGAFGRFKPYASKLLLMCFVPTIAILAVETTACDYLQEHVSASAPWHFAFDVALWQVVGSALNVVLITPAPGPFLTARETQEVVKNVQEPMVVEEKVVEEVVRKDVRGLNITT</sequence>
<evidence type="ECO:0000313" key="2">
    <source>
        <dbReference type="EMBL" id="GMH60135.1"/>
    </source>
</evidence>
<evidence type="ECO:0000256" key="1">
    <source>
        <dbReference type="SAM" id="Phobius"/>
    </source>
</evidence>
<keyword evidence="1" id="KW-1133">Transmembrane helix</keyword>
<feature type="transmembrane region" description="Helical" evidence="1">
    <location>
        <begin position="401"/>
        <end position="417"/>
    </location>
</feature>
<protein>
    <submittedName>
        <fullName evidence="2">Uncharacterized protein</fullName>
    </submittedName>
</protein>
<gene>
    <name evidence="2" type="ORF">TrLO_g12427</name>
</gene>
<feature type="transmembrane region" description="Helical" evidence="1">
    <location>
        <begin position="216"/>
        <end position="232"/>
    </location>
</feature>
<comment type="caution">
    <text evidence="2">The sequence shown here is derived from an EMBL/GenBank/DDBJ whole genome shotgun (WGS) entry which is preliminary data.</text>
</comment>
<dbReference type="OrthoDB" id="186821at2759"/>
<accession>A0A9W6ZZR4</accession>
<organism evidence="2 3">
    <name type="scientific">Triparma laevis f. longispina</name>
    <dbReference type="NCBI Taxonomy" id="1714387"/>
    <lineage>
        <taxon>Eukaryota</taxon>
        <taxon>Sar</taxon>
        <taxon>Stramenopiles</taxon>
        <taxon>Ochrophyta</taxon>
        <taxon>Bolidophyceae</taxon>
        <taxon>Parmales</taxon>
        <taxon>Triparmaceae</taxon>
        <taxon>Triparma</taxon>
    </lineage>
</organism>
<keyword evidence="3" id="KW-1185">Reference proteome</keyword>
<feature type="transmembrane region" description="Helical" evidence="1">
    <location>
        <begin position="474"/>
        <end position="492"/>
    </location>
</feature>
<reference evidence="3" key="1">
    <citation type="journal article" date="2023" name="Commun. Biol.">
        <title>Genome analysis of Parmales, the sister group of diatoms, reveals the evolutionary specialization of diatoms from phago-mixotrophs to photoautotrophs.</title>
        <authorList>
            <person name="Ban H."/>
            <person name="Sato S."/>
            <person name="Yoshikawa S."/>
            <person name="Yamada K."/>
            <person name="Nakamura Y."/>
            <person name="Ichinomiya M."/>
            <person name="Sato N."/>
            <person name="Blanc-Mathieu R."/>
            <person name="Endo H."/>
            <person name="Kuwata A."/>
            <person name="Ogata H."/>
        </authorList>
    </citation>
    <scope>NUCLEOTIDE SEQUENCE [LARGE SCALE GENOMIC DNA]</scope>
    <source>
        <strain evidence="3">NIES 3700</strain>
    </source>
</reference>
<keyword evidence="1" id="KW-0812">Transmembrane</keyword>
<dbReference type="EMBL" id="BRXW01000495">
    <property type="protein sequence ID" value="GMH60135.1"/>
    <property type="molecule type" value="Genomic_DNA"/>
</dbReference>
<feature type="transmembrane region" description="Helical" evidence="1">
    <location>
        <begin position="92"/>
        <end position="112"/>
    </location>
</feature>
<proteinExistence type="predicted"/>
<feature type="transmembrane region" description="Helical" evidence="1">
    <location>
        <begin position="238"/>
        <end position="255"/>
    </location>
</feature>
<feature type="transmembrane region" description="Helical" evidence="1">
    <location>
        <begin position="188"/>
        <end position="207"/>
    </location>
</feature>
<keyword evidence="1" id="KW-0472">Membrane</keyword>